<evidence type="ECO:0000256" key="1">
    <source>
        <dbReference type="SAM" id="MobiDB-lite"/>
    </source>
</evidence>
<proteinExistence type="predicted"/>
<feature type="compositionally biased region" description="Polar residues" evidence="1">
    <location>
        <begin position="1"/>
        <end position="16"/>
    </location>
</feature>
<name>A0A550CNE0_9AGAR</name>
<feature type="compositionally biased region" description="Low complexity" evidence="1">
    <location>
        <begin position="167"/>
        <end position="183"/>
    </location>
</feature>
<keyword evidence="3" id="KW-1185">Reference proteome</keyword>
<accession>A0A550CNE0</accession>
<evidence type="ECO:0000313" key="2">
    <source>
        <dbReference type="EMBL" id="TRM66308.1"/>
    </source>
</evidence>
<gene>
    <name evidence="2" type="ORF">BD626DRAFT_200600</name>
</gene>
<sequence>MLKNTSGTERSPTAVPSKTAPAVPTGQTTSEGRKAGIIAAVLGSTEAQPRGSMQNSPATSSPRAQEPYVAEAPRPVADVAPTSSPTPTGHRMASPAPSTISTSAPTMPAPSRRNSNLADISPYLPRASTTEVVSAKRLKQLALLETVADESARMTAARSTPAPPPLSSSLPLQSSLHQPSQMSPLPPMGMHSSLLYSSGSGLAATPAPPQQSPYASSGLATQPPYALSQMQPHVSPYMATAQPQPRLPLDMNHDPFQVRAHTSQSFRPGMPSTVMHSAGSQSMSQSQLLSIMNGSHAPPPANRVDAIASPYLSRQAPHLGHRPPYLPPSSVQPGPLYHDSVAAHSFAFPPPPQTPSAFGAPPPMAMNFTGAGIASPAPSGNPLLSILNGGPAHPLSRML</sequence>
<feature type="region of interest" description="Disordered" evidence="1">
    <location>
        <begin position="154"/>
        <end position="222"/>
    </location>
</feature>
<comment type="caution">
    <text evidence="2">The sequence shown here is derived from an EMBL/GenBank/DDBJ whole genome shotgun (WGS) entry which is preliminary data.</text>
</comment>
<feature type="region of interest" description="Disordered" evidence="1">
    <location>
        <begin position="1"/>
        <end position="119"/>
    </location>
</feature>
<dbReference type="STRING" id="97359.A0A550CNE0"/>
<dbReference type="Proteomes" id="UP000320762">
    <property type="component" value="Unassembled WGS sequence"/>
</dbReference>
<organism evidence="2 3">
    <name type="scientific">Schizophyllum amplum</name>
    <dbReference type="NCBI Taxonomy" id="97359"/>
    <lineage>
        <taxon>Eukaryota</taxon>
        <taxon>Fungi</taxon>
        <taxon>Dikarya</taxon>
        <taxon>Basidiomycota</taxon>
        <taxon>Agaricomycotina</taxon>
        <taxon>Agaricomycetes</taxon>
        <taxon>Agaricomycetidae</taxon>
        <taxon>Agaricales</taxon>
        <taxon>Schizophyllaceae</taxon>
        <taxon>Schizophyllum</taxon>
    </lineage>
</organism>
<protein>
    <submittedName>
        <fullName evidence="2">Uncharacterized protein</fullName>
    </submittedName>
</protein>
<reference evidence="2 3" key="1">
    <citation type="journal article" date="2019" name="New Phytol.">
        <title>Comparative genomics reveals unique wood-decay strategies and fruiting body development in the Schizophyllaceae.</title>
        <authorList>
            <person name="Almasi E."/>
            <person name="Sahu N."/>
            <person name="Krizsan K."/>
            <person name="Balint B."/>
            <person name="Kovacs G.M."/>
            <person name="Kiss B."/>
            <person name="Cseklye J."/>
            <person name="Drula E."/>
            <person name="Henrissat B."/>
            <person name="Nagy I."/>
            <person name="Chovatia M."/>
            <person name="Adam C."/>
            <person name="LaButti K."/>
            <person name="Lipzen A."/>
            <person name="Riley R."/>
            <person name="Grigoriev I.V."/>
            <person name="Nagy L.G."/>
        </authorList>
    </citation>
    <scope>NUCLEOTIDE SEQUENCE [LARGE SCALE GENOMIC DNA]</scope>
    <source>
        <strain evidence="2 3">NL-1724</strain>
    </source>
</reference>
<dbReference type="OrthoDB" id="3070059at2759"/>
<dbReference type="EMBL" id="VDMD01000004">
    <property type="protein sequence ID" value="TRM66308.1"/>
    <property type="molecule type" value="Genomic_DNA"/>
</dbReference>
<feature type="compositionally biased region" description="Polar residues" evidence="1">
    <location>
        <begin position="45"/>
        <end position="63"/>
    </location>
</feature>
<dbReference type="AlphaFoldDB" id="A0A550CNE0"/>
<evidence type="ECO:0000313" key="3">
    <source>
        <dbReference type="Proteomes" id="UP000320762"/>
    </source>
</evidence>
<feature type="compositionally biased region" description="Low complexity" evidence="1">
    <location>
        <begin position="192"/>
        <end position="205"/>
    </location>
</feature>
<feature type="compositionally biased region" description="Low complexity" evidence="1">
    <location>
        <begin position="92"/>
        <end position="111"/>
    </location>
</feature>